<dbReference type="Proteomes" id="UP001359559">
    <property type="component" value="Unassembled WGS sequence"/>
</dbReference>
<keyword evidence="2" id="KW-1185">Reference proteome</keyword>
<sequence length="114" mass="12938">MMMASFNHDIVFQNDENTILKMEVDSGYLGWMFQGVLWSVEHTLSKAYGIMKTHGVAESDIIKINFDASLSGEKKMKREIATSSIAPMRAKRDVTYAYINPTLRLLSFPLPLFS</sequence>
<evidence type="ECO:0000313" key="1">
    <source>
        <dbReference type="EMBL" id="KAK7279774.1"/>
    </source>
</evidence>
<dbReference type="EMBL" id="JAYKXN010000006">
    <property type="protein sequence ID" value="KAK7279774.1"/>
    <property type="molecule type" value="Genomic_DNA"/>
</dbReference>
<proteinExistence type="predicted"/>
<name>A0AAN9IIC8_CLITE</name>
<gene>
    <name evidence="1" type="ORF">RJT34_24831</name>
</gene>
<dbReference type="AlphaFoldDB" id="A0AAN9IIC8"/>
<accession>A0AAN9IIC8</accession>
<protein>
    <submittedName>
        <fullName evidence="1">Uncharacterized protein</fullName>
    </submittedName>
</protein>
<evidence type="ECO:0000313" key="2">
    <source>
        <dbReference type="Proteomes" id="UP001359559"/>
    </source>
</evidence>
<organism evidence="1 2">
    <name type="scientific">Clitoria ternatea</name>
    <name type="common">Butterfly pea</name>
    <dbReference type="NCBI Taxonomy" id="43366"/>
    <lineage>
        <taxon>Eukaryota</taxon>
        <taxon>Viridiplantae</taxon>
        <taxon>Streptophyta</taxon>
        <taxon>Embryophyta</taxon>
        <taxon>Tracheophyta</taxon>
        <taxon>Spermatophyta</taxon>
        <taxon>Magnoliopsida</taxon>
        <taxon>eudicotyledons</taxon>
        <taxon>Gunneridae</taxon>
        <taxon>Pentapetalae</taxon>
        <taxon>rosids</taxon>
        <taxon>fabids</taxon>
        <taxon>Fabales</taxon>
        <taxon>Fabaceae</taxon>
        <taxon>Papilionoideae</taxon>
        <taxon>50 kb inversion clade</taxon>
        <taxon>NPAAA clade</taxon>
        <taxon>indigoferoid/millettioid clade</taxon>
        <taxon>Phaseoleae</taxon>
        <taxon>Clitoria</taxon>
    </lineage>
</organism>
<reference evidence="1 2" key="1">
    <citation type="submission" date="2024-01" db="EMBL/GenBank/DDBJ databases">
        <title>The genomes of 5 underutilized Papilionoideae crops provide insights into root nodulation and disease resistance.</title>
        <authorList>
            <person name="Yuan L."/>
        </authorList>
    </citation>
    <scope>NUCLEOTIDE SEQUENCE [LARGE SCALE GENOMIC DNA]</scope>
    <source>
        <strain evidence="1">LY-2023</strain>
        <tissue evidence="1">Leaf</tissue>
    </source>
</reference>
<comment type="caution">
    <text evidence="1">The sequence shown here is derived from an EMBL/GenBank/DDBJ whole genome shotgun (WGS) entry which is preliminary data.</text>
</comment>